<proteinExistence type="inferred from homology"/>
<dbReference type="EMBL" id="NIRI02000056">
    <property type="protein sequence ID" value="KAG5445406.1"/>
    <property type="molecule type" value="Genomic_DNA"/>
</dbReference>
<organism evidence="7 8">
    <name type="scientific">Clonorchis sinensis</name>
    <name type="common">Chinese liver fluke</name>
    <dbReference type="NCBI Taxonomy" id="79923"/>
    <lineage>
        <taxon>Eukaryota</taxon>
        <taxon>Metazoa</taxon>
        <taxon>Spiralia</taxon>
        <taxon>Lophotrochozoa</taxon>
        <taxon>Platyhelminthes</taxon>
        <taxon>Trematoda</taxon>
        <taxon>Digenea</taxon>
        <taxon>Opisthorchiida</taxon>
        <taxon>Opisthorchiata</taxon>
        <taxon>Opisthorchiidae</taxon>
        <taxon>Clonorchis</taxon>
    </lineage>
</organism>
<reference evidence="7 8" key="2">
    <citation type="journal article" date="2021" name="Genomics">
        <title>High-quality reference genome for Clonorchis sinensis.</title>
        <authorList>
            <person name="Young N.D."/>
            <person name="Stroehlein A.J."/>
            <person name="Kinkar L."/>
            <person name="Wang T."/>
            <person name="Sohn W.M."/>
            <person name="Chang B.C.H."/>
            <person name="Kaur P."/>
            <person name="Weisz D."/>
            <person name="Dudchenko O."/>
            <person name="Aiden E.L."/>
            <person name="Korhonen P.K."/>
            <person name="Gasser R.B."/>
        </authorList>
    </citation>
    <scope>NUCLEOTIDE SEQUENCE [LARGE SCALE GENOMIC DNA]</scope>
    <source>
        <strain evidence="7">Cs-k2</strain>
    </source>
</reference>
<dbReference type="GO" id="GO:0000124">
    <property type="term" value="C:SAGA complex"/>
    <property type="evidence" value="ECO:0007669"/>
    <property type="project" value="TreeGrafter"/>
</dbReference>
<dbReference type="PANTHER" id="PTHR13556:SF2">
    <property type="entry name" value="TRANSCRIPTIONAL ADAPTER 3"/>
    <property type="match status" value="1"/>
</dbReference>
<dbReference type="Proteomes" id="UP000286415">
    <property type="component" value="Unassembled WGS sequence"/>
</dbReference>
<keyword evidence="4" id="KW-0804">Transcription</keyword>
<feature type="compositionally biased region" description="Basic and acidic residues" evidence="6">
    <location>
        <begin position="539"/>
        <end position="551"/>
    </location>
</feature>
<protein>
    <recommendedName>
        <fullName evidence="9">Transcriptional adapter 3</fullName>
    </recommendedName>
</protein>
<feature type="compositionally biased region" description="Polar residues" evidence="6">
    <location>
        <begin position="646"/>
        <end position="655"/>
    </location>
</feature>
<dbReference type="Pfam" id="PF10198">
    <property type="entry name" value="Ada3"/>
    <property type="match status" value="1"/>
</dbReference>
<feature type="region of interest" description="Disordered" evidence="6">
    <location>
        <begin position="329"/>
        <end position="372"/>
    </location>
</feature>
<evidence type="ECO:0008006" key="9">
    <source>
        <dbReference type="Google" id="ProtNLM"/>
    </source>
</evidence>
<evidence type="ECO:0000256" key="5">
    <source>
        <dbReference type="ARBA" id="ARBA00023242"/>
    </source>
</evidence>
<feature type="compositionally biased region" description="Basic and acidic residues" evidence="6">
    <location>
        <begin position="357"/>
        <end position="372"/>
    </location>
</feature>
<comment type="caution">
    <text evidence="7">The sequence shown here is derived from an EMBL/GenBank/DDBJ whole genome shotgun (WGS) entry which is preliminary data.</text>
</comment>
<evidence type="ECO:0000256" key="2">
    <source>
        <dbReference type="ARBA" id="ARBA00005330"/>
    </source>
</evidence>
<keyword evidence="3" id="KW-0805">Transcription regulation</keyword>
<dbReference type="InterPro" id="IPR019340">
    <property type="entry name" value="Histone_AcTrfase_su3"/>
</dbReference>
<comment type="similarity">
    <text evidence="2">Belongs to the NGG1 family.</text>
</comment>
<sequence length="914" mass="101336">MGRRRSSLPHSSCNLFYPYHEAQSMESLYPTLHKILHSNEMHMFDLASAQSELERMLSTVLERLECLSAESKGKDLPENIVNLLKQRGDTALTDINQSAFGRPTSLVVTPNPDKPLTLIISQQTRPVHQTCLPALEPSSSRKKFPPGSPSVCRVSRSSTDVYAAQVSSTSPDKNQSSSSYAIPNKFWELMEPYCAEITEANISYLENLIRSYQDLETTILQPLSLNPSESRSAEDVVHSPAPKRPRRENNVSAHHQIEDSTATTDQAVGETVFSPRVNQNLRFIESELRKPPNEACGLEKLSQSLLNSCYQENVVFSFTECIRHFSEDAKTTDDPAKTQEQSEDGSAVCSSSTSELFKTETDSNRDSSFDADSTHTSHCSAFPVLTDDIRNAISAKACQPLKALAKQMHVSSSYRVEKKIAQAMDDLGLIPLKMTHHTEPKDCADPVKMEDFFDWILRSRSRADLHPSAKITMGTPSCPNSQPFSPNSKDNRTLLPSDTDASTTLRFSSVKRRRPSFGRGLRSPTGHTKEPSPPEIAESDSHRNFSIKPEESDQILSTNGTTESGQHYSDRTLRKSVRQTGCVRALRSQTNGCDPSLEQLNCSPHNSHVTSPKHTREPLVNGVCFTEDEDEIDAVIAHEFDHHTSSRTGLDVTSSKRGRAETASSPGPNCVQLPIDVESGIYPTNPSFKSANSTMQSNGDVFTSDHLLNGAGEEADVVRIPTSVNSLSDVNNPDGGHVAANEHSHASKSLAEDPGRVVCATSDKPFERKADNAFHFLLREFGATQDSTHKIALPVTQQPAFVSLSSSAVPVESVSDEVALAIQQRQQELRLVCVENHAVLRRLVQAARRDMQRQEIQRRLAIADADVIEAYNKLESYRPHRKPPLKRDRDSAYKALKERRKILQELEAFDTKSP</sequence>
<feature type="compositionally biased region" description="Polar residues" evidence="6">
    <location>
        <begin position="554"/>
        <end position="567"/>
    </location>
</feature>
<name>A0A8T1M9A1_CLOSI</name>
<dbReference type="GO" id="GO:0006357">
    <property type="term" value="P:regulation of transcription by RNA polymerase II"/>
    <property type="evidence" value="ECO:0007669"/>
    <property type="project" value="TreeGrafter"/>
</dbReference>
<feature type="region of interest" description="Disordered" evidence="6">
    <location>
        <begin position="226"/>
        <end position="253"/>
    </location>
</feature>
<feature type="region of interest" description="Disordered" evidence="6">
    <location>
        <begin position="644"/>
        <end position="674"/>
    </location>
</feature>
<gene>
    <name evidence="7" type="ORF">CSKR_104671</name>
</gene>
<comment type="subcellular location">
    <subcellularLocation>
        <location evidence="1">Nucleus</location>
    </subcellularLocation>
</comment>
<evidence type="ECO:0000256" key="4">
    <source>
        <dbReference type="ARBA" id="ARBA00023163"/>
    </source>
</evidence>
<dbReference type="AlphaFoldDB" id="A0A8T1M9A1"/>
<evidence type="ECO:0000256" key="6">
    <source>
        <dbReference type="SAM" id="MobiDB-lite"/>
    </source>
</evidence>
<dbReference type="OrthoDB" id="1232at2759"/>
<keyword evidence="8" id="KW-1185">Reference proteome</keyword>
<evidence type="ECO:0000256" key="1">
    <source>
        <dbReference type="ARBA" id="ARBA00004123"/>
    </source>
</evidence>
<feature type="region of interest" description="Disordered" evidence="6">
    <location>
        <begin position="467"/>
        <end position="572"/>
    </location>
</feature>
<reference evidence="7 8" key="1">
    <citation type="journal article" date="2018" name="Biotechnol. Adv.">
        <title>Improved genomic resources and new bioinformatic workflow for the carcinogenic parasite Clonorchis sinensis: Biotechnological implications.</title>
        <authorList>
            <person name="Wang D."/>
            <person name="Korhonen P.K."/>
            <person name="Gasser R.B."/>
            <person name="Young N.D."/>
        </authorList>
    </citation>
    <scope>NUCLEOTIDE SEQUENCE [LARGE SCALE GENOMIC DNA]</scope>
    <source>
        <strain evidence="7">Cs-k2</strain>
    </source>
</reference>
<dbReference type="GO" id="GO:0005634">
    <property type="term" value="C:nucleus"/>
    <property type="evidence" value="ECO:0007669"/>
    <property type="project" value="UniProtKB-SubCell"/>
</dbReference>
<evidence type="ECO:0000313" key="8">
    <source>
        <dbReference type="Proteomes" id="UP000286415"/>
    </source>
</evidence>
<evidence type="ECO:0000313" key="7">
    <source>
        <dbReference type="EMBL" id="KAG5445406.1"/>
    </source>
</evidence>
<feature type="compositionally biased region" description="Polar residues" evidence="6">
    <location>
        <begin position="474"/>
        <end position="507"/>
    </location>
</feature>
<dbReference type="GO" id="GO:0003713">
    <property type="term" value="F:transcription coactivator activity"/>
    <property type="evidence" value="ECO:0007669"/>
    <property type="project" value="TreeGrafter"/>
</dbReference>
<dbReference type="PANTHER" id="PTHR13556">
    <property type="entry name" value="TRANSCRIPTIONAL ADAPTER 3-RELATED"/>
    <property type="match status" value="1"/>
</dbReference>
<accession>A0A8T1M9A1</accession>
<evidence type="ECO:0000256" key="3">
    <source>
        <dbReference type="ARBA" id="ARBA00023015"/>
    </source>
</evidence>
<keyword evidence="5" id="KW-0539">Nucleus</keyword>